<evidence type="ECO:0000256" key="1">
    <source>
        <dbReference type="ARBA" id="ARBA00004273"/>
    </source>
</evidence>
<evidence type="ECO:0000256" key="11">
    <source>
        <dbReference type="RuleBase" id="RU367005"/>
    </source>
</evidence>
<dbReference type="GO" id="GO:0015986">
    <property type="term" value="P:proton motive force-driven ATP synthesis"/>
    <property type="evidence" value="ECO:0007669"/>
    <property type="project" value="InterPro"/>
</dbReference>
<keyword evidence="13" id="KW-1185">Reference proteome</keyword>
<dbReference type="OrthoDB" id="2125027at2759"/>
<evidence type="ECO:0000256" key="10">
    <source>
        <dbReference type="ARBA" id="ARBA00023310"/>
    </source>
</evidence>
<dbReference type="GO" id="GO:0015078">
    <property type="term" value="F:proton transmembrane transporter activity"/>
    <property type="evidence" value="ECO:0007669"/>
    <property type="project" value="InterPro"/>
</dbReference>
<dbReference type="Proteomes" id="UP000683000">
    <property type="component" value="Unassembled WGS sequence"/>
</dbReference>
<reference evidence="12" key="1">
    <citation type="submission" date="2021-03" db="EMBL/GenBank/DDBJ databases">
        <title>Evolutionary innovations through gain and loss of genes in the ectomycorrhizal Boletales.</title>
        <authorList>
            <person name="Wu G."/>
            <person name="Miyauchi S."/>
            <person name="Morin E."/>
            <person name="Yang Z.-L."/>
            <person name="Xu J."/>
            <person name="Martin F.M."/>
        </authorList>
    </citation>
    <scope>NUCLEOTIDE SEQUENCE</scope>
    <source>
        <strain evidence="12">BR01</strain>
    </source>
</reference>
<comment type="function">
    <text evidence="11">Subunit e, of the mitochondrial membrane ATP synthase complex (F(1)F(0) ATP synthase or Complex V) that produces ATP from ADP in the presence of a proton gradient across the membrane which is generated by electron transport complexes of the respiratory chain. ATP synthase complex consist of a soluble F(1) head domain - the catalytic core - and a membrane F(1) domain - the membrane proton channel. These two domains are linked by a central stalk rotating inside the F(1) region and a stationary peripheral stalk. During catalysis, ATP synthesis in the catalytic domain of F(1) is coupled via a rotary mechanism of the central stalk subunits to proton translocation. In vivo, can only synthesize ATP although its ATP hydrolase activity can be activated artificially in vitro. Part of the complex F(0) domain.</text>
</comment>
<dbReference type="GO" id="GO:0005743">
    <property type="term" value="C:mitochondrial inner membrane"/>
    <property type="evidence" value="ECO:0007669"/>
    <property type="project" value="UniProtKB-SubCell"/>
</dbReference>
<comment type="subcellular location">
    <subcellularLocation>
        <location evidence="1 11">Mitochondrion inner membrane</location>
    </subcellularLocation>
</comment>
<evidence type="ECO:0000256" key="4">
    <source>
        <dbReference type="ARBA" id="ARBA00022547"/>
    </source>
</evidence>
<dbReference type="AlphaFoldDB" id="A0A8I2Z1V7"/>
<keyword evidence="5 11" id="KW-0375">Hydrogen ion transport</keyword>
<evidence type="ECO:0000256" key="6">
    <source>
        <dbReference type="ARBA" id="ARBA00022792"/>
    </source>
</evidence>
<dbReference type="Pfam" id="PF05680">
    <property type="entry name" value="ATP-synt_E"/>
    <property type="match status" value="1"/>
</dbReference>
<keyword evidence="4 11" id="KW-0138">CF(0)</keyword>
<evidence type="ECO:0000256" key="9">
    <source>
        <dbReference type="ARBA" id="ARBA00023136"/>
    </source>
</evidence>
<keyword evidence="6 11" id="KW-0999">Mitochondrion inner membrane</keyword>
<comment type="subunit">
    <text evidence="11">F-type ATPases have 2 components, CF(1) - the catalytic core - and CF(0) - the membrane proton channel. CF(1) and CF(0) have multiple subunits.</text>
</comment>
<proteinExistence type="inferred from homology"/>
<protein>
    <recommendedName>
        <fullName evidence="11">ATP synthase F(0) complex subunit e, mitochondrial</fullName>
    </recommendedName>
</protein>
<dbReference type="EMBL" id="JAGFBS010000002">
    <property type="protein sequence ID" value="KAG6380767.1"/>
    <property type="molecule type" value="Genomic_DNA"/>
</dbReference>
<comment type="similarity">
    <text evidence="2 11">Belongs to the ATPase e subunit family.</text>
</comment>
<evidence type="ECO:0000313" key="13">
    <source>
        <dbReference type="Proteomes" id="UP000683000"/>
    </source>
</evidence>
<sequence length="91" mass="10593">MSSTLNVARYTALASGIFYGIYHHRSLQKAHDQEKEHHAIRRREQLIAQARDAWRQKKESFKSDGDGKRSINRFFTPPVSSSIYLAREPTF</sequence>
<organism evidence="12 13">
    <name type="scientific">Boletus reticuloceps</name>
    <dbReference type="NCBI Taxonomy" id="495285"/>
    <lineage>
        <taxon>Eukaryota</taxon>
        <taxon>Fungi</taxon>
        <taxon>Dikarya</taxon>
        <taxon>Basidiomycota</taxon>
        <taxon>Agaricomycotina</taxon>
        <taxon>Agaricomycetes</taxon>
        <taxon>Agaricomycetidae</taxon>
        <taxon>Boletales</taxon>
        <taxon>Boletineae</taxon>
        <taxon>Boletaceae</taxon>
        <taxon>Boletoideae</taxon>
        <taxon>Boletus</taxon>
    </lineage>
</organism>
<evidence type="ECO:0000256" key="2">
    <source>
        <dbReference type="ARBA" id="ARBA00007333"/>
    </source>
</evidence>
<accession>A0A8I2Z1V7</accession>
<keyword evidence="9" id="KW-0472">Membrane</keyword>
<keyword evidence="7 11" id="KW-0406">Ion transport</keyword>
<evidence type="ECO:0000256" key="7">
    <source>
        <dbReference type="ARBA" id="ARBA00023065"/>
    </source>
</evidence>
<keyword evidence="3 11" id="KW-0813">Transport</keyword>
<keyword evidence="10 11" id="KW-0066">ATP synthesis</keyword>
<evidence type="ECO:0000256" key="8">
    <source>
        <dbReference type="ARBA" id="ARBA00023128"/>
    </source>
</evidence>
<evidence type="ECO:0000313" key="12">
    <source>
        <dbReference type="EMBL" id="KAG6380767.1"/>
    </source>
</evidence>
<evidence type="ECO:0000256" key="5">
    <source>
        <dbReference type="ARBA" id="ARBA00022781"/>
    </source>
</evidence>
<evidence type="ECO:0000256" key="3">
    <source>
        <dbReference type="ARBA" id="ARBA00022448"/>
    </source>
</evidence>
<name>A0A8I2Z1V7_9AGAM</name>
<dbReference type="InterPro" id="IPR008386">
    <property type="entry name" value="ATP_synth_F0_esu_mt"/>
</dbReference>
<dbReference type="GO" id="GO:0045259">
    <property type="term" value="C:proton-transporting ATP synthase complex"/>
    <property type="evidence" value="ECO:0007669"/>
    <property type="project" value="UniProtKB-UniRule"/>
</dbReference>
<keyword evidence="8 11" id="KW-0496">Mitochondrion</keyword>
<gene>
    <name evidence="12" type="ORF">JVT61DRAFT_5151</name>
</gene>
<comment type="caution">
    <text evidence="12">The sequence shown here is derived from an EMBL/GenBank/DDBJ whole genome shotgun (WGS) entry which is preliminary data.</text>
</comment>